<dbReference type="InterPro" id="IPR050599">
    <property type="entry name" value="VDCC_alpha-1_subunit"/>
</dbReference>
<keyword evidence="10 18" id="KW-1133">Transmembrane helix</keyword>
<keyword evidence="21" id="KW-1185">Reference proteome</keyword>
<feature type="transmembrane region" description="Helical" evidence="18">
    <location>
        <begin position="1413"/>
        <end position="1437"/>
    </location>
</feature>
<feature type="transmembrane region" description="Helical" evidence="18">
    <location>
        <begin position="468"/>
        <end position="492"/>
    </location>
</feature>
<organism evidence="20 21">
    <name type="scientific">Microbotryum silenes-dioicae</name>
    <dbReference type="NCBI Taxonomy" id="796604"/>
    <lineage>
        <taxon>Eukaryota</taxon>
        <taxon>Fungi</taxon>
        <taxon>Dikarya</taxon>
        <taxon>Basidiomycota</taxon>
        <taxon>Pucciniomycotina</taxon>
        <taxon>Microbotryomycetes</taxon>
        <taxon>Microbotryales</taxon>
        <taxon>Microbotryaceae</taxon>
        <taxon>Microbotryum</taxon>
    </lineage>
</organism>
<keyword evidence="9" id="KW-0851">Voltage-gated channel</keyword>
<keyword evidence="4" id="KW-0597">Phosphoprotein</keyword>
<name>A0A2X0M1P5_9BASI</name>
<feature type="domain" description="EF-hand" evidence="19">
    <location>
        <begin position="1967"/>
        <end position="2002"/>
    </location>
</feature>
<feature type="transmembrane region" description="Helical" evidence="18">
    <location>
        <begin position="1147"/>
        <end position="1172"/>
    </location>
</feature>
<evidence type="ECO:0000256" key="15">
    <source>
        <dbReference type="ARBA" id="ARBA00061395"/>
    </source>
</evidence>
<feature type="transmembrane region" description="Helical" evidence="18">
    <location>
        <begin position="1068"/>
        <end position="1097"/>
    </location>
</feature>
<evidence type="ECO:0000256" key="6">
    <source>
        <dbReference type="ARBA" id="ARBA00022673"/>
    </source>
</evidence>
<keyword evidence="5" id="KW-0109">Calcium transport</keyword>
<feature type="transmembrane region" description="Helical" evidence="18">
    <location>
        <begin position="431"/>
        <end position="448"/>
    </location>
</feature>
<evidence type="ECO:0000256" key="18">
    <source>
        <dbReference type="SAM" id="Phobius"/>
    </source>
</evidence>
<feature type="transmembrane region" description="Helical" evidence="18">
    <location>
        <begin position="674"/>
        <end position="693"/>
    </location>
</feature>
<dbReference type="Gene3D" id="1.10.287.70">
    <property type="match status" value="4"/>
</dbReference>
<feature type="compositionally biased region" description="Polar residues" evidence="17">
    <location>
        <begin position="2212"/>
        <end position="2221"/>
    </location>
</feature>
<dbReference type="STRING" id="796604.A0A2X0M1P5"/>
<dbReference type="PANTHER" id="PTHR45628:SF7">
    <property type="entry name" value="VOLTAGE-DEPENDENT CALCIUM CHANNEL TYPE A SUBUNIT ALPHA-1"/>
    <property type="match status" value="1"/>
</dbReference>
<proteinExistence type="inferred from homology"/>
<dbReference type="InterPro" id="IPR002048">
    <property type="entry name" value="EF_hand_dom"/>
</dbReference>
<dbReference type="FunFam" id="1.10.287.70:FF:000093">
    <property type="entry name" value="Calcium channel subunit Cch1"/>
    <property type="match status" value="1"/>
</dbReference>
<gene>
    <name evidence="20" type="primary">BQ5605_C002g01112</name>
    <name evidence="20" type="ORF">BQ5605_C002G01112</name>
</gene>
<keyword evidence="3" id="KW-1003">Cell membrane</keyword>
<dbReference type="Proteomes" id="UP000249464">
    <property type="component" value="Unassembled WGS sequence"/>
</dbReference>
<feature type="transmembrane region" description="Helical" evidence="18">
    <location>
        <begin position="1744"/>
        <end position="1765"/>
    </location>
</feature>
<keyword evidence="12 18" id="KW-0472">Membrane</keyword>
<feature type="compositionally biased region" description="Low complexity" evidence="17">
    <location>
        <begin position="145"/>
        <end position="158"/>
    </location>
</feature>
<dbReference type="PANTHER" id="PTHR45628">
    <property type="entry name" value="VOLTAGE-DEPENDENT CALCIUM CHANNEL TYPE A SUBUNIT ALPHA-1"/>
    <property type="match status" value="1"/>
</dbReference>
<dbReference type="GO" id="GO:0005891">
    <property type="term" value="C:voltage-gated calcium channel complex"/>
    <property type="evidence" value="ECO:0007669"/>
    <property type="project" value="TreeGrafter"/>
</dbReference>
<feature type="transmembrane region" description="Helical" evidence="18">
    <location>
        <begin position="1377"/>
        <end position="1401"/>
    </location>
</feature>
<feature type="region of interest" description="Disordered" evidence="17">
    <location>
        <begin position="235"/>
        <end position="294"/>
    </location>
</feature>
<dbReference type="EMBL" id="FQNC01000041">
    <property type="protein sequence ID" value="SGY30066.1"/>
    <property type="molecule type" value="Genomic_DNA"/>
</dbReference>
<dbReference type="Pfam" id="PF00520">
    <property type="entry name" value="Ion_trans"/>
    <property type="match status" value="4"/>
</dbReference>
<evidence type="ECO:0000256" key="14">
    <source>
        <dbReference type="ARBA" id="ARBA00023303"/>
    </source>
</evidence>
<feature type="compositionally biased region" description="Low complexity" evidence="17">
    <location>
        <begin position="51"/>
        <end position="60"/>
    </location>
</feature>
<dbReference type="SUPFAM" id="SSF81324">
    <property type="entry name" value="Voltage-gated potassium channels"/>
    <property type="match status" value="4"/>
</dbReference>
<evidence type="ECO:0000256" key="12">
    <source>
        <dbReference type="ARBA" id="ARBA00023136"/>
    </source>
</evidence>
<comment type="similarity">
    <text evidence="15">Belongs to the calcium channel alpha-1 subunit (TC 1.A.1.11) family.</text>
</comment>
<feature type="compositionally biased region" description="Low complexity" evidence="17">
    <location>
        <begin position="115"/>
        <end position="137"/>
    </location>
</feature>
<feature type="transmembrane region" description="Helical" evidence="18">
    <location>
        <begin position="1777"/>
        <end position="1794"/>
    </location>
</feature>
<evidence type="ECO:0000256" key="3">
    <source>
        <dbReference type="ARBA" id="ARBA00022475"/>
    </source>
</evidence>
<keyword evidence="2" id="KW-0813">Transport</keyword>
<reference evidence="20 21" key="1">
    <citation type="submission" date="2016-11" db="EMBL/GenBank/DDBJ databases">
        <authorList>
            <person name="Jaros S."/>
            <person name="Januszkiewicz K."/>
            <person name="Wedrychowicz H."/>
        </authorList>
    </citation>
    <scope>NUCLEOTIDE SEQUENCE [LARGE SCALE GENOMIC DNA]</scope>
</reference>
<feature type="transmembrane region" description="Helical" evidence="18">
    <location>
        <begin position="713"/>
        <end position="730"/>
    </location>
</feature>
<feature type="transmembrane region" description="Helical" evidence="18">
    <location>
        <begin position="737"/>
        <end position="756"/>
    </location>
</feature>
<feature type="compositionally biased region" description="Low complexity" evidence="17">
    <location>
        <begin position="559"/>
        <end position="574"/>
    </location>
</feature>
<dbReference type="PROSITE" id="PS50222">
    <property type="entry name" value="EF_HAND_2"/>
    <property type="match status" value="1"/>
</dbReference>
<feature type="compositionally biased region" description="Acidic residues" evidence="17">
    <location>
        <begin position="378"/>
        <end position="390"/>
    </location>
</feature>
<feature type="compositionally biased region" description="Basic and acidic residues" evidence="17">
    <location>
        <begin position="8"/>
        <end position="25"/>
    </location>
</feature>
<feature type="transmembrane region" description="Helical" evidence="18">
    <location>
        <begin position="1631"/>
        <end position="1654"/>
    </location>
</feature>
<dbReference type="Gene3D" id="1.20.120.350">
    <property type="entry name" value="Voltage-gated potassium channels. Chain C"/>
    <property type="match status" value="5"/>
</dbReference>
<feature type="region of interest" description="Disordered" evidence="17">
    <location>
        <begin position="2203"/>
        <end position="2252"/>
    </location>
</feature>
<evidence type="ECO:0000259" key="19">
    <source>
        <dbReference type="PROSITE" id="PS50222"/>
    </source>
</evidence>
<dbReference type="GO" id="GO:0005509">
    <property type="term" value="F:calcium ion binding"/>
    <property type="evidence" value="ECO:0007669"/>
    <property type="project" value="InterPro"/>
</dbReference>
<evidence type="ECO:0000256" key="5">
    <source>
        <dbReference type="ARBA" id="ARBA00022568"/>
    </source>
</evidence>
<keyword evidence="7 18" id="KW-0812">Transmembrane</keyword>
<feature type="region of interest" description="Disordered" evidence="17">
    <location>
        <begin position="512"/>
        <end position="642"/>
    </location>
</feature>
<feature type="transmembrane region" description="Helical" evidence="18">
    <location>
        <begin position="983"/>
        <end position="1002"/>
    </location>
</feature>
<evidence type="ECO:0000256" key="4">
    <source>
        <dbReference type="ARBA" id="ARBA00022553"/>
    </source>
</evidence>
<keyword evidence="14" id="KW-0407">Ion channel</keyword>
<evidence type="ECO:0000256" key="7">
    <source>
        <dbReference type="ARBA" id="ARBA00022692"/>
    </source>
</evidence>
<feature type="transmembrane region" description="Helical" evidence="18">
    <location>
        <begin position="1922"/>
        <end position="1944"/>
    </location>
</feature>
<evidence type="ECO:0000256" key="9">
    <source>
        <dbReference type="ARBA" id="ARBA00022882"/>
    </source>
</evidence>
<evidence type="ECO:0000256" key="16">
    <source>
        <dbReference type="ARBA" id="ARBA00067459"/>
    </source>
</evidence>
<evidence type="ECO:0000256" key="17">
    <source>
        <dbReference type="SAM" id="MobiDB-lite"/>
    </source>
</evidence>
<dbReference type="GO" id="GO:0008331">
    <property type="term" value="F:high voltage-gated calcium channel activity"/>
    <property type="evidence" value="ECO:0007669"/>
    <property type="project" value="TreeGrafter"/>
</dbReference>
<evidence type="ECO:0000256" key="1">
    <source>
        <dbReference type="ARBA" id="ARBA00004651"/>
    </source>
</evidence>
<keyword evidence="8" id="KW-0106">Calcium</keyword>
<evidence type="ECO:0000256" key="8">
    <source>
        <dbReference type="ARBA" id="ARBA00022837"/>
    </source>
</evidence>
<sequence>MSSLLVPDDDRRHILHEGRHDERDTTSTSSAGHVGQREQRRPPSMASLSPFGDASGSSDRASSFIDAYFDDTRSSTDLEEPYLVAQAASAQRGGAKANQPSPTSVSRPTLAVDHTAATPAQQPTASTSTSIQSVSTSLAEHDASMSRSSSSGSSSAASITTPIKRVQVSAALPTSDSNLDAMQRGWHMHVSPVGPRFNNPFASDSTDPFDPSELFKNATQPLNIARVRAANGNYQTTSSTSLDNLDETRPFRYDSDEEGRRSQVKTPSKRLSGAAAEDRWHGLGLGSGVGDDEEVGLRPASTTVEGNVAAAVSEGSHGRLHPRGKRKTKSSFRNSFTQGLQRMSDRVVGFSDAQDEFIDDSHRQLSDRDHRHQKLGSEDGEEDPTEEETEESRYETAFKKLRGKSLGLFGESHWLRRACAKLLVSKFTEPVIFLLILASVVVLTIQTAPDVYAHPRLQTGYFHDWTDYALLAIFCAFTAEMFMRIIVTGLIVNPPAPVSFSVVIPTPTSPEIMRSQAVTTGSSRRDRSPSRDPYAPLPSPSGKRDSSLVLHAVRQLKHSPVSTRASRSPRSASPIQRHFTVRRPSHSPSTVSGDARSLELPRDASLPVPPRPDASLDLDAKEVPSPPEQAHPTRAAHSSTTSTLLSRDFKAPFSDSFRRQRDIMYSRAYLRHSWNRLDAVAVLSFWIAFGLSIGGVKTTNGVELFRAMSVLRSMRLLGVTTGTSTILHSLKRASPQLVKVGFFVAFAMILLSIVGIQSFGASYARHCRWIDPAGVLESVDFPEQACGGYYNMTTGIIERVILSSGAFSPEQPKGFTCPPPSVCVMGESPENGALSFDNIFTSLYQMGIIASANTWTGVMYRMADADAFPATIFFIVGLIVLNYWLWNLFVAVITSTFAEIREESEQSAFSATADPSAKPAASGGVPHVQGGGQVKGFNRSARWVAVVYRKTYLIWVFLALFSIVCQAATTYDMPLNRKVVLGTIERYVTLAFGVEIVLRFYATFPDWRSFFHHLENLIDLGLVIATAIIQIPVIRTSEAYPWLTAFQIARFYRVIMAIPRMNRLLRRVLGTFTGLLNMTLFLLLMTGFASLIASQLFRGVPDPDDSDTTPLIFSTSYNSYLAVYQILSSENWTDVANNVLSAQQNIFATAVTALFMSCWMFFGFFVLINMFIAVINENFSLPEEEKRKLQIEAFEKRLDVPVTRKRWWHRFHVYKFDESAQTSPKGASLHGTADVRDFASENGATPDKKVHTRGQSLTETLMGSARRAFGMNRHSGASTDALAMEDLHPMDDTIVYQGTLFRLTSQAERDAEVRRAQARERRARLASYIGEHPSYDKSLWLLSQDNPLRRMCQALVDPAHGGDRLFGRAPSQVLRFLFQWLIFITIVGSVVIAAIATPIYRRNYYIEVGDVRWPWFVLAECTLGFIFVIEFLVKVFADGFLFGPNAYLRSTHNDLDFFVLITLLVNIVIALLAGPGLNRFTRSLKAFRALRLINLWPKLRETFYNVLIVGFSRILDASLLAILYLIPFAVWAQNIFGGLLFSCNDSSVLFKAQCGGEFASAAVSDWNYLQPRVWDNPSGDPSVWNFDNFSSSLLILFEIISLEGWVDVMLSVMQITGPDRQPQTNAYQWSALFFVFFNLVGAVVILTLFVSTVIENFEIRSGTALLTTDQKRWLNLRRLLARQRPSKRPKRRPISAFRGWCFDRATQKHGWWSRSMTALYCANIIVLCTQATTNTDDGFDVRNYIFLGFTLIYGIDIFVRMFGLGWSSYIMNGWNQYDILVVAGTFATTIPIMLSSQSQVAHQLQKLFLVLVAFKLVQRNNSLNQLFKTAVASLKALLNIFGLWLVLFIVWAIFYIEIFGLTRWNFNETHNANYSTFAKALVLLALQSTGEGWNAFMHDYMVEWPRCTTSTNYLDSDCGSTAWALVLFISWNVLSMYLMANLILGTVIENFSHVYQSWGNVNYPNREEMRGFKKAWGEIDTERTGFIRRREIVPFLRKLTGIFEVRIYRAEWTIQVLRNAASVSSTMSRKPSLSDPFSATSSDFGFPRLERDASTIDAMRLAHAIRAIDGNEVRQRRYLWNRLYHEAMIEAEKDDRGISFGNMLELLAHYRMIDDDTALQVDELLDRRQQQDRVMERVNSDVVRGVLQRLTWRRRFLAHRAAQKSGGIVPPKIRVQVPPTEPPSTPMAQTRQTLTINTTNLATTSLDEHELSSASKWSSTGRVGEPSSRRKGLRRRGTSSDDGSAGGSENEE</sequence>
<evidence type="ECO:0000256" key="2">
    <source>
        <dbReference type="ARBA" id="ARBA00022448"/>
    </source>
</evidence>
<feature type="compositionally biased region" description="Basic and acidic residues" evidence="17">
    <location>
        <begin position="246"/>
        <end position="261"/>
    </location>
</feature>
<evidence type="ECO:0000256" key="11">
    <source>
        <dbReference type="ARBA" id="ARBA00023065"/>
    </source>
</evidence>
<evidence type="ECO:0000313" key="21">
    <source>
        <dbReference type="Proteomes" id="UP000249464"/>
    </source>
</evidence>
<feature type="region of interest" description="Disordered" evidence="17">
    <location>
        <begin position="115"/>
        <end position="159"/>
    </location>
</feature>
<evidence type="ECO:0000313" key="20">
    <source>
        <dbReference type="EMBL" id="SGY30066.1"/>
    </source>
</evidence>
<feature type="transmembrane region" description="Helical" evidence="18">
    <location>
        <begin position="952"/>
        <end position="971"/>
    </location>
</feature>
<feature type="transmembrane region" description="Helical" evidence="18">
    <location>
        <begin position="867"/>
        <end position="886"/>
    </location>
</feature>
<protein>
    <recommendedName>
        <fullName evidence="16">Calcium-channel protein CCH1</fullName>
    </recommendedName>
</protein>
<comment type="subcellular location">
    <subcellularLocation>
        <location evidence="1">Cell membrane</location>
        <topology evidence="1">Multi-pass membrane protein</topology>
    </subcellularLocation>
</comment>
<feature type="transmembrane region" description="Helical" evidence="18">
    <location>
        <begin position="1457"/>
        <end position="1481"/>
    </location>
</feature>
<evidence type="ECO:0000256" key="13">
    <source>
        <dbReference type="ARBA" id="ARBA00023180"/>
    </source>
</evidence>
<evidence type="ECO:0000256" key="10">
    <source>
        <dbReference type="ARBA" id="ARBA00022989"/>
    </source>
</evidence>
<dbReference type="InterPro" id="IPR005821">
    <property type="entry name" value="Ion_trans_dom"/>
</dbReference>
<keyword evidence="6" id="KW-0107">Calcium channel</keyword>
<feature type="region of interest" description="Disordered" evidence="17">
    <location>
        <begin position="312"/>
        <end position="333"/>
    </location>
</feature>
<feature type="transmembrane region" description="Helical" evidence="18">
    <location>
        <begin position="1837"/>
        <end position="1856"/>
    </location>
</feature>
<dbReference type="InterPro" id="IPR027359">
    <property type="entry name" value="Volt_channel_dom_sf"/>
</dbReference>
<accession>A0A2X0M1P5</accession>
<feature type="region of interest" description="Disordered" evidence="17">
    <location>
        <begin position="1"/>
        <end position="60"/>
    </location>
</feature>
<feature type="region of interest" description="Disordered" evidence="17">
    <location>
        <begin position="359"/>
        <end position="394"/>
    </location>
</feature>
<keyword evidence="11" id="KW-0406">Ion transport</keyword>
<feature type="compositionally biased region" description="Basic and acidic residues" evidence="17">
    <location>
        <begin position="359"/>
        <end position="370"/>
    </location>
</feature>
<keyword evidence="13" id="KW-0325">Glycoprotein</keyword>
<dbReference type="GO" id="GO:0098703">
    <property type="term" value="P:calcium ion import across plasma membrane"/>
    <property type="evidence" value="ECO:0007669"/>
    <property type="project" value="TreeGrafter"/>
</dbReference>
<feature type="compositionally biased region" description="Basic residues" evidence="17">
    <location>
        <begin position="318"/>
        <end position="330"/>
    </location>
</feature>